<dbReference type="AlphaFoldDB" id="A0A9Q1QLB8"/>
<evidence type="ECO:0000256" key="1">
    <source>
        <dbReference type="SAM" id="MobiDB-lite"/>
    </source>
</evidence>
<evidence type="ECO:0000313" key="3">
    <source>
        <dbReference type="Proteomes" id="UP001153076"/>
    </source>
</evidence>
<feature type="compositionally biased region" description="Basic residues" evidence="1">
    <location>
        <begin position="12"/>
        <end position="22"/>
    </location>
</feature>
<accession>A0A9Q1QLB8</accession>
<organism evidence="2 3">
    <name type="scientific">Carnegiea gigantea</name>
    <dbReference type="NCBI Taxonomy" id="171969"/>
    <lineage>
        <taxon>Eukaryota</taxon>
        <taxon>Viridiplantae</taxon>
        <taxon>Streptophyta</taxon>
        <taxon>Embryophyta</taxon>
        <taxon>Tracheophyta</taxon>
        <taxon>Spermatophyta</taxon>
        <taxon>Magnoliopsida</taxon>
        <taxon>eudicotyledons</taxon>
        <taxon>Gunneridae</taxon>
        <taxon>Pentapetalae</taxon>
        <taxon>Caryophyllales</taxon>
        <taxon>Cactineae</taxon>
        <taxon>Cactaceae</taxon>
        <taxon>Cactoideae</taxon>
        <taxon>Echinocereeae</taxon>
        <taxon>Carnegiea</taxon>
    </lineage>
</organism>
<comment type="caution">
    <text evidence="2">The sequence shown here is derived from an EMBL/GenBank/DDBJ whole genome shotgun (WGS) entry which is preliminary data.</text>
</comment>
<dbReference type="EMBL" id="JAKOGI010000066">
    <property type="protein sequence ID" value="KAJ8445979.1"/>
    <property type="molecule type" value="Genomic_DNA"/>
</dbReference>
<reference evidence="2" key="1">
    <citation type="submission" date="2022-04" db="EMBL/GenBank/DDBJ databases">
        <title>Carnegiea gigantea Genome sequencing and assembly v2.</title>
        <authorList>
            <person name="Copetti D."/>
            <person name="Sanderson M.J."/>
            <person name="Burquez A."/>
            <person name="Wojciechowski M.F."/>
        </authorList>
    </citation>
    <scope>NUCLEOTIDE SEQUENCE</scope>
    <source>
        <strain evidence="2">SGP5-SGP5p</strain>
        <tissue evidence="2">Aerial part</tissue>
    </source>
</reference>
<name>A0A9Q1QLB8_9CARY</name>
<feature type="compositionally biased region" description="Basic and acidic residues" evidence="1">
    <location>
        <begin position="168"/>
        <end position="185"/>
    </location>
</feature>
<feature type="region of interest" description="Disordered" evidence="1">
    <location>
        <begin position="1"/>
        <end position="26"/>
    </location>
</feature>
<dbReference type="Proteomes" id="UP001153076">
    <property type="component" value="Unassembled WGS sequence"/>
</dbReference>
<feature type="compositionally biased region" description="Basic and acidic residues" evidence="1">
    <location>
        <begin position="195"/>
        <end position="206"/>
    </location>
</feature>
<feature type="region of interest" description="Disordered" evidence="1">
    <location>
        <begin position="148"/>
        <end position="225"/>
    </location>
</feature>
<evidence type="ECO:0000313" key="2">
    <source>
        <dbReference type="EMBL" id="KAJ8445979.1"/>
    </source>
</evidence>
<proteinExistence type="predicted"/>
<gene>
    <name evidence="2" type="ORF">Cgig2_001297</name>
</gene>
<keyword evidence="3" id="KW-1185">Reference proteome</keyword>
<sequence length="276" mass="31831">MAKLEKGERTWRKQSMHSKGRQQSKLVWKRKENQEICALSSYICMLTYPTEALMEEALNNHKELDYWFHDMQRWSRYLAKRVRLITLGKAIAHIDSFESMKVLIATYCFTRIEEEILFTLEDEGHRVIVREIGPTVQQYFSGLTKHVKANESTSGPPGFEDIEDDHTDEYCSSRHNNDSHRRTEENEAVQESPEVDLRSNLIREDQQPEDNSNASSDARTKTTIFSHNGYSEKVLKISQHLKPLEDTTISLPSGFETDGIIGTNGLVAVYNSKDLE</sequence>
<feature type="compositionally biased region" description="Polar residues" evidence="1">
    <location>
        <begin position="209"/>
        <end position="225"/>
    </location>
</feature>
<feature type="compositionally biased region" description="Basic and acidic residues" evidence="1">
    <location>
        <begin position="1"/>
        <end position="11"/>
    </location>
</feature>
<protein>
    <submittedName>
        <fullName evidence="2">Uncharacterized protein</fullName>
    </submittedName>
</protein>